<organism evidence="1">
    <name type="scientific">Arundo donax</name>
    <name type="common">Giant reed</name>
    <name type="synonym">Donax arundinaceus</name>
    <dbReference type="NCBI Taxonomy" id="35708"/>
    <lineage>
        <taxon>Eukaryota</taxon>
        <taxon>Viridiplantae</taxon>
        <taxon>Streptophyta</taxon>
        <taxon>Embryophyta</taxon>
        <taxon>Tracheophyta</taxon>
        <taxon>Spermatophyta</taxon>
        <taxon>Magnoliopsida</taxon>
        <taxon>Liliopsida</taxon>
        <taxon>Poales</taxon>
        <taxon>Poaceae</taxon>
        <taxon>PACMAD clade</taxon>
        <taxon>Arundinoideae</taxon>
        <taxon>Arundineae</taxon>
        <taxon>Arundo</taxon>
    </lineage>
</organism>
<dbReference type="EMBL" id="GBRH01235141">
    <property type="protein sequence ID" value="JAD62754.1"/>
    <property type="molecule type" value="Transcribed_RNA"/>
</dbReference>
<protein>
    <submittedName>
        <fullName evidence="1">Uncharacterized protein</fullName>
    </submittedName>
</protein>
<reference evidence="1" key="2">
    <citation type="journal article" date="2015" name="Data Brief">
        <title>Shoot transcriptome of the giant reed, Arundo donax.</title>
        <authorList>
            <person name="Barrero R.A."/>
            <person name="Guerrero F.D."/>
            <person name="Moolhuijzen P."/>
            <person name="Goolsby J.A."/>
            <person name="Tidwell J."/>
            <person name="Bellgard S.E."/>
            <person name="Bellgard M.I."/>
        </authorList>
    </citation>
    <scope>NUCLEOTIDE SEQUENCE</scope>
    <source>
        <tissue evidence="1">Shoot tissue taken approximately 20 cm above the soil surface</tissue>
    </source>
</reference>
<name>A0A0A9BFK2_ARUDO</name>
<dbReference type="AlphaFoldDB" id="A0A0A9BFK2"/>
<proteinExistence type="predicted"/>
<sequence length="33" mass="4053">MYMLSLFFMCKYFTQGTTHKHYATFSLFCMLFI</sequence>
<reference evidence="1" key="1">
    <citation type="submission" date="2014-09" db="EMBL/GenBank/DDBJ databases">
        <authorList>
            <person name="Magalhaes I.L.F."/>
            <person name="Oliveira U."/>
            <person name="Santos F.R."/>
            <person name="Vidigal T.H.D.A."/>
            <person name="Brescovit A.D."/>
            <person name="Santos A.J."/>
        </authorList>
    </citation>
    <scope>NUCLEOTIDE SEQUENCE</scope>
    <source>
        <tissue evidence="1">Shoot tissue taken approximately 20 cm above the soil surface</tissue>
    </source>
</reference>
<accession>A0A0A9BFK2</accession>
<evidence type="ECO:0000313" key="1">
    <source>
        <dbReference type="EMBL" id="JAD62754.1"/>
    </source>
</evidence>